<dbReference type="PANTHER" id="PTHR47447">
    <property type="entry name" value="OS03G0856100 PROTEIN"/>
    <property type="match status" value="1"/>
</dbReference>
<keyword evidence="2" id="KW-0677">Repeat</keyword>
<evidence type="ECO:0000256" key="2">
    <source>
        <dbReference type="ARBA" id="ARBA00022737"/>
    </source>
</evidence>
<dbReference type="PROSITE" id="PS51375">
    <property type="entry name" value="PPR"/>
    <property type="match status" value="4"/>
</dbReference>
<evidence type="ECO:0000256" key="5">
    <source>
        <dbReference type="PROSITE-ProRule" id="PRU00708"/>
    </source>
</evidence>
<protein>
    <submittedName>
        <fullName evidence="7">Uncharacterized protein</fullName>
    </submittedName>
</protein>
<evidence type="ECO:0000256" key="6">
    <source>
        <dbReference type="SAM" id="MobiDB-lite"/>
    </source>
</evidence>
<feature type="repeat" description="PPR" evidence="5">
    <location>
        <begin position="275"/>
        <end position="309"/>
    </location>
</feature>
<accession>A0ABR4N939</accession>
<comment type="function">
    <text evidence="3">Regulates mitochondrial small subunit maturation by controlling 15S rRNA 5'-end processing. Localizes to the 5' precursor of the 15S rRNA in a position that is subsequently occupied by mS47 in the mature yeast mtSSU. Uses structure and sequence-specific RNA recognition, binding to a single-stranded region of the precursor and specifically recognizing bases -6 to -1. The exchange of Ccm1 for mS47 is coupled to the irreversible removal of precursor rRNA that is accompanied by conformational changes of the mitoribosomal proteins uS5m and mS26. These conformational changes signal completion of 5'-end rRNA processing through protection of the mature 5'-end of the 15S rRNA and stabilization of mS47. The removal of the 5' precursor together with the dissociation of Ccm1 may be catalyzed by the 5'-3' exoribonuclease Pet127. Involved in the specific removal of group I introns in mitochondrial encoded transcripts.</text>
</comment>
<dbReference type="InterPro" id="IPR011990">
    <property type="entry name" value="TPR-like_helical_dom_sf"/>
</dbReference>
<reference evidence="7 8" key="1">
    <citation type="submission" date="2023-09" db="EMBL/GenBank/DDBJ databases">
        <title>Pangenome analysis of Batrachochytrium dendrobatidis and related Chytrids.</title>
        <authorList>
            <person name="Yacoub M.N."/>
            <person name="Stajich J.E."/>
            <person name="James T.Y."/>
        </authorList>
    </citation>
    <scope>NUCLEOTIDE SEQUENCE [LARGE SCALE GENOMIC DNA]</scope>
    <source>
        <strain evidence="7 8">JEL0888</strain>
    </source>
</reference>
<comment type="subunit">
    <text evidence="4">Binds to mitochondrial small subunit 15S rRNA.</text>
</comment>
<dbReference type="NCBIfam" id="TIGR00756">
    <property type="entry name" value="PPR"/>
    <property type="match status" value="3"/>
</dbReference>
<comment type="caution">
    <text evidence="7">The sequence shown here is derived from an EMBL/GenBank/DDBJ whole genome shotgun (WGS) entry which is preliminary data.</text>
</comment>
<gene>
    <name evidence="7" type="ORF">HK105_204400</name>
</gene>
<evidence type="ECO:0000256" key="1">
    <source>
        <dbReference type="ARBA" id="ARBA00006192"/>
    </source>
</evidence>
<name>A0ABR4N939_9FUNG</name>
<dbReference type="InterPro" id="IPR002885">
    <property type="entry name" value="PPR_rpt"/>
</dbReference>
<dbReference type="Pfam" id="PF13812">
    <property type="entry name" value="PPR_3"/>
    <property type="match status" value="1"/>
</dbReference>
<comment type="similarity">
    <text evidence="1">Belongs to the CCM1 family.</text>
</comment>
<feature type="repeat" description="PPR" evidence="5">
    <location>
        <begin position="424"/>
        <end position="458"/>
    </location>
</feature>
<keyword evidence="8" id="KW-1185">Reference proteome</keyword>
<dbReference type="Gene3D" id="1.25.40.10">
    <property type="entry name" value="Tetratricopeptide repeat domain"/>
    <property type="match status" value="3"/>
</dbReference>
<dbReference type="PANTHER" id="PTHR47447:SF23">
    <property type="entry name" value="PENTACOTRIPEPTIDE-REPEAT REGION OF PRORP DOMAIN-CONTAINING PROTEIN"/>
    <property type="match status" value="1"/>
</dbReference>
<sequence length="694" mass="76973">MHAAMRAGTATAVAAGRTARIAGARAISVRATREAATRQQQRDEDAKPKPPRKPAPLDKRFTASVQVRPADTPLHVQRRCGVLVRALAESNPRLALEQYTGLADDGHVGVLSMEELLELFRLLVSSQAVAKPVDRRVLDVLDGLMGSLIERAEREAVRLGGPSMLPPQLFHMLMQCRGALNETTAVERIWDFVVGSGVPATTEMLNTVLEQHARDGNAAAANALIEQCIDEGIAMPNITSFAALIRAFGRSKSPESASASLSVLDRVQESGLPMHITLFNSLILTLAKAGQMDQIKHVLTLMAERRFKPSTVTYNNIIHGFVEARRFDEAVATYKQMVEDAASSDVRREQCAPDSTTFSILMGIYTKQRQPELAVQLLEEMSKHNIKITTIPLTIVMSAYRAVGNLDGVRRYFDMISELFLDYDEVAFSTMMGAYVDKRQYEAALAAYQQMLEHRISPRQTSYGLLIEIHTARGDFEACKAAFDEIRTRGLAIDSHLLELMLRAAAAMRQPSQCAQTYFDMAGKLGLPITRKLFHRLLIAYLADSTKSLGESVEQVIYEQMKPRNFAADARTLEILLNFVVRPDLFERKHLGQRLLSATSRAEALAVSLAESGRPVGEADEGDHEAPGEDMDDGVVHFAQHRVDQEDRPTTVFTKHDMAMLQKVVNDVLDADDRGTKVQRLRELVDLAIARMRK</sequence>
<evidence type="ECO:0000313" key="8">
    <source>
        <dbReference type="Proteomes" id="UP001527925"/>
    </source>
</evidence>
<feature type="compositionally biased region" description="Basic and acidic residues" evidence="6">
    <location>
        <begin position="31"/>
        <end position="48"/>
    </location>
</feature>
<evidence type="ECO:0000256" key="4">
    <source>
        <dbReference type="ARBA" id="ARBA00044511"/>
    </source>
</evidence>
<dbReference type="Pfam" id="PF01535">
    <property type="entry name" value="PPR"/>
    <property type="match status" value="2"/>
</dbReference>
<dbReference type="EMBL" id="JADGIZ020000019">
    <property type="protein sequence ID" value="KAL2915976.1"/>
    <property type="molecule type" value="Genomic_DNA"/>
</dbReference>
<feature type="repeat" description="PPR" evidence="5">
    <location>
        <begin position="310"/>
        <end position="344"/>
    </location>
</feature>
<evidence type="ECO:0000313" key="7">
    <source>
        <dbReference type="EMBL" id="KAL2915976.1"/>
    </source>
</evidence>
<evidence type="ECO:0000256" key="3">
    <source>
        <dbReference type="ARBA" id="ARBA00044493"/>
    </source>
</evidence>
<dbReference type="SUPFAM" id="SSF48452">
    <property type="entry name" value="TPR-like"/>
    <property type="match status" value="1"/>
</dbReference>
<feature type="region of interest" description="Disordered" evidence="6">
    <location>
        <begin position="30"/>
        <end position="62"/>
    </location>
</feature>
<organism evidence="7 8">
    <name type="scientific">Polyrhizophydium stewartii</name>
    <dbReference type="NCBI Taxonomy" id="2732419"/>
    <lineage>
        <taxon>Eukaryota</taxon>
        <taxon>Fungi</taxon>
        <taxon>Fungi incertae sedis</taxon>
        <taxon>Chytridiomycota</taxon>
        <taxon>Chytridiomycota incertae sedis</taxon>
        <taxon>Chytridiomycetes</taxon>
        <taxon>Rhizophydiales</taxon>
        <taxon>Rhizophydiales incertae sedis</taxon>
        <taxon>Polyrhizophydium</taxon>
    </lineage>
</organism>
<dbReference type="Proteomes" id="UP001527925">
    <property type="component" value="Unassembled WGS sequence"/>
</dbReference>
<feature type="repeat" description="PPR" evidence="5">
    <location>
        <begin position="354"/>
        <end position="388"/>
    </location>
</feature>
<proteinExistence type="inferred from homology"/>